<evidence type="ECO:0000256" key="3">
    <source>
        <dbReference type="ARBA" id="ARBA00022795"/>
    </source>
</evidence>
<sequence length="117" mass="13465">MNNQTTPQTAANQVVSNYESLSALTGRMREAAVQGEWDHLTVLEKQCSQHVATMKPVDAASTLDEQARLLKIEIIKKILADDAEIRNRTEPWMEQLQRIMHSNRQEQRLQQVYFADN</sequence>
<evidence type="ECO:0000313" key="6">
    <source>
        <dbReference type="EMBL" id="KXS33711.1"/>
    </source>
</evidence>
<evidence type="ECO:0000256" key="5">
    <source>
        <dbReference type="ARBA" id="ARBA00093797"/>
    </source>
</evidence>
<accession>A0A139BXQ2</accession>
<evidence type="ECO:0000256" key="2">
    <source>
        <dbReference type="ARBA" id="ARBA00022490"/>
    </source>
</evidence>
<dbReference type="EMBL" id="LSLI01000002">
    <property type="protein sequence ID" value="KXS33711.1"/>
    <property type="molecule type" value="Genomic_DNA"/>
</dbReference>
<keyword evidence="2" id="KW-0963">Cytoplasm</keyword>
<dbReference type="Proteomes" id="UP000070578">
    <property type="component" value="Unassembled WGS sequence"/>
</dbReference>
<dbReference type="GO" id="GO:0044781">
    <property type="term" value="P:bacterial-type flagellum organization"/>
    <property type="evidence" value="ECO:0007669"/>
    <property type="project" value="UniProtKB-KW"/>
</dbReference>
<gene>
    <name evidence="6" type="ORF">AWT59_0101</name>
</gene>
<reference evidence="6 7" key="2">
    <citation type="submission" date="2016-03" db="EMBL/GenBank/DDBJ databases">
        <title>New uncultured bacterium of the family Gallionellaceae from acid mine drainage: description and reconstruction of genome based on metagenomic analysis of microbial community.</title>
        <authorList>
            <person name="Kadnikov V."/>
            <person name="Ivasenko D."/>
            <person name="Beletsky A."/>
            <person name="Mardanov A."/>
            <person name="Danilova E."/>
            <person name="Pimenov N."/>
            <person name="Karnachuk O."/>
            <person name="Ravin N."/>
        </authorList>
    </citation>
    <scope>NUCLEOTIDE SEQUENCE [LARGE SCALE GENOMIC DNA]</scope>
    <source>
        <strain evidence="6">ShG14-8</strain>
    </source>
</reference>
<keyword evidence="3" id="KW-1005">Bacterial flagellum biogenesis</keyword>
<protein>
    <recommendedName>
        <fullName evidence="5">Flagellar protein FliT</fullName>
    </recommendedName>
</protein>
<keyword evidence="6" id="KW-0282">Flagellum</keyword>
<proteinExistence type="predicted"/>
<reference evidence="6 7" key="1">
    <citation type="submission" date="2016-02" db="EMBL/GenBank/DDBJ databases">
        <authorList>
            <person name="Wen L."/>
            <person name="He K."/>
            <person name="Yang H."/>
        </authorList>
    </citation>
    <scope>NUCLEOTIDE SEQUENCE [LARGE SCALE GENOMIC DNA]</scope>
    <source>
        <strain evidence="6">ShG14-8</strain>
    </source>
</reference>
<evidence type="ECO:0000313" key="7">
    <source>
        <dbReference type="Proteomes" id="UP000070578"/>
    </source>
</evidence>
<name>A0A139BXQ2_9PROT</name>
<evidence type="ECO:0000256" key="4">
    <source>
        <dbReference type="ARBA" id="ARBA00023186"/>
    </source>
</evidence>
<keyword evidence="6" id="KW-0969">Cilium</keyword>
<comment type="subcellular location">
    <subcellularLocation>
        <location evidence="1">Cytoplasm</location>
        <location evidence="1">Cytosol</location>
    </subcellularLocation>
</comment>
<organism evidence="6 7">
    <name type="scientific">Candidatus Gallionella acididurans</name>
    <dbReference type="NCBI Taxonomy" id="1796491"/>
    <lineage>
        <taxon>Bacteria</taxon>
        <taxon>Pseudomonadati</taxon>
        <taxon>Pseudomonadota</taxon>
        <taxon>Betaproteobacteria</taxon>
        <taxon>Nitrosomonadales</taxon>
        <taxon>Gallionellaceae</taxon>
        <taxon>Gallionella</taxon>
    </lineage>
</organism>
<dbReference type="Gene3D" id="1.20.58.380">
    <property type="entry name" value="Flagellar protein flit"/>
    <property type="match status" value="1"/>
</dbReference>
<keyword evidence="4" id="KW-0143">Chaperone</keyword>
<keyword evidence="6" id="KW-0966">Cell projection</keyword>
<dbReference type="Pfam" id="PF05400">
    <property type="entry name" value="FliT"/>
    <property type="match status" value="1"/>
</dbReference>
<dbReference type="AlphaFoldDB" id="A0A139BXQ2"/>
<dbReference type="InterPro" id="IPR008622">
    <property type="entry name" value="FliT"/>
</dbReference>
<comment type="caution">
    <text evidence="6">The sequence shown here is derived from an EMBL/GenBank/DDBJ whole genome shotgun (WGS) entry which is preliminary data.</text>
</comment>
<evidence type="ECO:0000256" key="1">
    <source>
        <dbReference type="ARBA" id="ARBA00004514"/>
    </source>
</evidence>